<organism evidence="3 4">
    <name type="scientific">Streptococcus gallolyticus</name>
    <dbReference type="NCBI Taxonomy" id="315405"/>
    <lineage>
        <taxon>Bacteria</taxon>
        <taxon>Bacillati</taxon>
        <taxon>Bacillota</taxon>
        <taxon>Bacilli</taxon>
        <taxon>Lactobacillales</taxon>
        <taxon>Streptococcaceae</taxon>
        <taxon>Streptococcus</taxon>
    </lineage>
</organism>
<evidence type="ECO:0000313" key="4">
    <source>
        <dbReference type="Proteomes" id="UP000249013"/>
    </source>
</evidence>
<protein>
    <submittedName>
        <fullName evidence="3">Prophage ps3 protein 07</fullName>
    </submittedName>
</protein>
<evidence type="ECO:0000256" key="1">
    <source>
        <dbReference type="SAM" id="Coils"/>
    </source>
</evidence>
<keyword evidence="1" id="KW-0175">Coiled coil</keyword>
<dbReference type="AlphaFoldDB" id="A0AA94M467"/>
<feature type="coiled-coil region" evidence="1">
    <location>
        <begin position="5"/>
        <end position="50"/>
    </location>
</feature>
<evidence type="ECO:0000313" key="2">
    <source>
        <dbReference type="EMBL" id="SQG80561.1"/>
    </source>
</evidence>
<sequence length="191" mass="21721">MTRTLKEITETLTELKTNNLEAIKQVEAEIDKTNRAIAKAQQQQAEAQEADDMKVYEKASNSLWKANTTLEFLKNKLDKLNEPLLSQAEAMDIKAEIEDIFDSKNKEYFKKAYELVKALTDKAEQSSADINEANSLLEVLHYDIMKHPKTWTLGTDTDITKHKDVFGLYFNTISSTNFIQAVLKQGGNNND</sequence>
<evidence type="ECO:0000313" key="3">
    <source>
        <dbReference type="EMBL" id="SQG80677.1"/>
    </source>
</evidence>
<name>A0AA94M467_9STRE</name>
<dbReference type="Proteomes" id="UP000249013">
    <property type="component" value="Chromosome 1"/>
</dbReference>
<reference evidence="3 4" key="1">
    <citation type="submission" date="2018-06" db="EMBL/GenBank/DDBJ databases">
        <authorList>
            <consortium name="Pathogen Informatics"/>
            <person name="Doyle S."/>
        </authorList>
    </citation>
    <scope>NUCLEOTIDE SEQUENCE [LARGE SCALE GENOMIC DNA]</scope>
    <source>
        <strain evidence="3 4">NCTC13773</strain>
    </source>
</reference>
<dbReference type="EMBL" id="LS483409">
    <property type="protein sequence ID" value="SQG80677.1"/>
    <property type="molecule type" value="Genomic_DNA"/>
</dbReference>
<dbReference type="RefSeq" id="WP_077497852.1">
    <property type="nucleotide sequence ID" value="NZ_LS483409.1"/>
</dbReference>
<accession>A0AA94M467</accession>
<proteinExistence type="predicted"/>
<gene>
    <name evidence="2" type="ORF">NCTC13773_02394</name>
    <name evidence="3" type="ORF">NCTC13773_02512</name>
</gene>
<dbReference type="EMBL" id="LS483409">
    <property type="protein sequence ID" value="SQG80561.1"/>
    <property type="molecule type" value="Genomic_DNA"/>
</dbReference>